<dbReference type="Proteomes" id="UP000002334">
    <property type="component" value="Chromosome"/>
</dbReference>
<evidence type="ECO:0000313" key="1">
    <source>
        <dbReference type="EMBL" id="ACQ66814.1"/>
    </source>
</evidence>
<evidence type="ECO:0000313" key="2">
    <source>
        <dbReference type="Proteomes" id="UP000002334"/>
    </source>
</evidence>
<dbReference type="STRING" id="572265.HDEF_0039"/>
<proteinExistence type="predicted"/>
<organism evidence="1 2">
    <name type="scientific">Hamiltonella defensa subsp. Acyrthosiphon pisum (strain 5AT)</name>
    <dbReference type="NCBI Taxonomy" id="572265"/>
    <lineage>
        <taxon>Bacteria</taxon>
        <taxon>Pseudomonadati</taxon>
        <taxon>Pseudomonadota</taxon>
        <taxon>Gammaproteobacteria</taxon>
        <taxon>Enterobacterales</taxon>
        <taxon>Enterobacteriaceae</taxon>
        <taxon>aphid secondary symbionts</taxon>
        <taxon>Candidatus Williamhamiltonella</taxon>
    </lineage>
</organism>
<dbReference type="KEGG" id="hde:HDEF_0039"/>
<name>C4K854_HAMD5</name>
<dbReference type="AlphaFoldDB" id="C4K854"/>
<gene>
    <name evidence="1" type="ordered locus">HDEF_0039</name>
</gene>
<dbReference type="HOGENOM" id="CLU_3217006_0_0_6"/>
<dbReference type="EMBL" id="CP001277">
    <property type="protein sequence ID" value="ACQ66814.1"/>
    <property type="molecule type" value="Genomic_DNA"/>
</dbReference>
<protein>
    <submittedName>
        <fullName evidence="1">Uncharacterized protein</fullName>
    </submittedName>
</protein>
<sequence>MKNMKNFCAPDPKFADPRWKSNPRPIHWLHETFYYKKAKRHQPG</sequence>
<reference evidence="1 2" key="1">
    <citation type="journal article" date="2009" name="Proc. Natl. Acad. Sci. U.S.A.">
        <title>Hamiltonella defensa, genome evolution of protective bacterial endosymbiont from pathogenic ancestors.</title>
        <authorList>
            <person name="Degnan P.H."/>
            <person name="Yu Y."/>
            <person name="Sisneros N."/>
            <person name="Wing R.A."/>
            <person name="Moran N.A."/>
        </authorList>
    </citation>
    <scope>NUCLEOTIDE SEQUENCE [LARGE SCALE GENOMIC DNA]</scope>
    <source>
        <strain evidence="2">5AT</strain>
    </source>
</reference>
<accession>C4K854</accession>
<keyword evidence="2" id="KW-1185">Reference proteome</keyword>